<dbReference type="EMBL" id="JABBJJ010000678">
    <property type="protein sequence ID" value="NMO23593.1"/>
    <property type="molecule type" value="Genomic_DNA"/>
</dbReference>
<dbReference type="GO" id="GO:0003995">
    <property type="term" value="F:acyl-CoA dehydrogenase activity"/>
    <property type="evidence" value="ECO:0007669"/>
    <property type="project" value="TreeGrafter"/>
</dbReference>
<dbReference type="GO" id="GO:0033539">
    <property type="term" value="P:fatty acid beta-oxidation using acyl-CoA dehydrogenase"/>
    <property type="evidence" value="ECO:0007669"/>
    <property type="project" value="TreeGrafter"/>
</dbReference>
<proteinExistence type="predicted"/>
<dbReference type="AlphaFoldDB" id="A0A848M294"/>
<protein>
    <submittedName>
        <fullName evidence="3">Acyl-CoA dehydrogenase</fullName>
    </submittedName>
</protein>
<dbReference type="GO" id="GO:0005737">
    <property type="term" value="C:cytoplasm"/>
    <property type="evidence" value="ECO:0007669"/>
    <property type="project" value="TreeGrafter"/>
</dbReference>
<name>A0A848M294_9BACT</name>
<comment type="caution">
    <text evidence="3">The sequence shown here is derived from an EMBL/GenBank/DDBJ whole genome shotgun (WGS) entry which is preliminary data.</text>
</comment>
<dbReference type="Proteomes" id="UP000518300">
    <property type="component" value="Unassembled WGS sequence"/>
</dbReference>
<accession>A0A848M294</accession>
<dbReference type="RefSeq" id="WP_169352642.1">
    <property type="nucleotide sequence ID" value="NZ_JABBJJ010000678.1"/>
</dbReference>
<gene>
    <name evidence="3" type="ORF">HG543_53405</name>
</gene>
<sequence length="313" mass="34104">MNDALRFLLTESPEPQPLDSVEAWWRRHLELLSRFPAPADLALAGGFRADRLGYAFASGYHAAHRFLFPMLPADRPCALCATEPGGAHPSAIQTRLTDTGSGPRLTGAKTFVTLGTRAELLLVVATEGQDAQGRNRLRMVVVDAKRPGVRVNALPELPFVPEVPHAELMLEDVAVTPDAVLPGDGYARYLKPFRTVEDCHVHLALLGWLVQVARRSGWPDSAREELLALAVMLRGLAQADPSDATTHLALGGALDLTKRALVRCESLWAQVDAPTRERWERDRRLLDVAGKVRAKRLETARQRAAGGTAAGGE</sequence>
<keyword evidence="1" id="KW-0560">Oxidoreductase</keyword>
<dbReference type="Pfam" id="PF02770">
    <property type="entry name" value="Acyl-CoA_dh_M"/>
    <property type="match status" value="1"/>
</dbReference>
<evidence type="ECO:0000256" key="1">
    <source>
        <dbReference type="ARBA" id="ARBA00023002"/>
    </source>
</evidence>
<evidence type="ECO:0000313" key="4">
    <source>
        <dbReference type="Proteomes" id="UP000518300"/>
    </source>
</evidence>
<organism evidence="3 4">
    <name type="scientific">Pyxidicoccus fallax</name>
    <dbReference type="NCBI Taxonomy" id="394095"/>
    <lineage>
        <taxon>Bacteria</taxon>
        <taxon>Pseudomonadati</taxon>
        <taxon>Myxococcota</taxon>
        <taxon>Myxococcia</taxon>
        <taxon>Myxococcales</taxon>
        <taxon>Cystobacterineae</taxon>
        <taxon>Myxococcaceae</taxon>
        <taxon>Pyxidicoccus</taxon>
    </lineage>
</organism>
<dbReference type="InterPro" id="IPR006091">
    <property type="entry name" value="Acyl-CoA_Oxase/DH_mid-dom"/>
</dbReference>
<evidence type="ECO:0000259" key="2">
    <source>
        <dbReference type="Pfam" id="PF02770"/>
    </source>
</evidence>
<dbReference type="InterPro" id="IPR046373">
    <property type="entry name" value="Acyl-CoA_Oxase/DH_mid-dom_sf"/>
</dbReference>
<dbReference type="Gene3D" id="2.40.110.10">
    <property type="entry name" value="Butyryl-CoA Dehydrogenase, subunit A, domain 2"/>
    <property type="match status" value="1"/>
</dbReference>
<keyword evidence="4" id="KW-1185">Reference proteome</keyword>
<dbReference type="InterPro" id="IPR009100">
    <property type="entry name" value="AcylCoA_DH/oxidase_NM_dom_sf"/>
</dbReference>
<feature type="domain" description="Acyl-CoA oxidase/dehydrogenase middle" evidence="2">
    <location>
        <begin position="78"/>
        <end position="173"/>
    </location>
</feature>
<reference evidence="3 4" key="1">
    <citation type="submission" date="2020-04" db="EMBL/GenBank/DDBJ databases">
        <title>Draft genome of Pyxidicoccus fallax type strain.</title>
        <authorList>
            <person name="Whitworth D.E."/>
        </authorList>
    </citation>
    <scope>NUCLEOTIDE SEQUENCE [LARGE SCALE GENOMIC DNA]</scope>
    <source>
        <strain evidence="3 4">DSM 14698</strain>
    </source>
</reference>
<dbReference type="SUPFAM" id="SSF56645">
    <property type="entry name" value="Acyl-CoA dehydrogenase NM domain-like"/>
    <property type="match status" value="1"/>
</dbReference>
<dbReference type="InterPro" id="IPR050741">
    <property type="entry name" value="Acyl-CoA_dehydrogenase"/>
</dbReference>
<dbReference type="PANTHER" id="PTHR48083:SF2">
    <property type="entry name" value="MEDIUM-CHAIN SPECIFIC ACYL-COA DEHYDROGENASE, MITOCHONDRIAL"/>
    <property type="match status" value="1"/>
</dbReference>
<evidence type="ECO:0000313" key="3">
    <source>
        <dbReference type="EMBL" id="NMO23593.1"/>
    </source>
</evidence>
<dbReference type="PANTHER" id="PTHR48083">
    <property type="entry name" value="MEDIUM-CHAIN SPECIFIC ACYL-COA DEHYDROGENASE, MITOCHONDRIAL-RELATED"/>
    <property type="match status" value="1"/>
</dbReference>